<comment type="caution">
    <text evidence="7">The sequence shown here is derived from an EMBL/GenBank/DDBJ whole genome shotgun (WGS) entry which is preliminary data.</text>
</comment>
<dbReference type="HAMAP" id="MF_00376">
    <property type="entry name" value="Dephospho_CoA_kinase"/>
    <property type="match status" value="1"/>
</dbReference>
<keyword evidence="8" id="KW-1185">Reference proteome</keyword>
<comment type="catalytic activity">
    <reaction evidence="5">
        <text>3'-dephospho-CoA + ATP = ADP + CoA + H(+)</text>
        <dbReference type="Rhea" id="RHEA:18245"/>
        <dbReference type="ChEBI" id="CHEBI:15378"/>
        <dbReference type="ChEBI" id="CHEBI:30616"/>
        <dbReference type="ChEBI" id="CHEBI:57287"/>
        <dbReference type="ChEBI" id="CHEBI:57328"/>
        <dbReference type="ChEBI" id="CHEBI:456216"/>
        <dbReference type="EC" id="2.7.1.24"/>
    </reaction>
</comment>
<dbReference type="Gene3D" id="3.40.50.300">
    <property type="entry name" value="P-loop containing nucleotide triphosphate hydrolases"/>
    <property type="match status" value="1"/>
</dbReference>
<dbReference type="PANTHER" id="PTHR10695">
    <property type="entry name" value="DEPHOSPHO-COA KINASE-RELATED"/>
    <property type="match status" value="1"/>
</dbReference>
<dbReference type="EC" id="2.7.1.24" evidence="5 6"/>
<keyword evidence="5 7" id="KW-0418">Kinase</keyword>
<evidence type="ECO:0000256" key="4">
    <source>
        <dbReference type="ARBA" id="ARBA00022993"/>
    </source>
</evidence>
<sequence length="202" mass="22945">MNNPKPVLVGISGGIGAGKTLVTKIFTLLDIPVYNADEKARWLMAHQKGLKSAISSVFGEQSYFQDGSLNRKFLADKVFADPILTKKINSLVHPVVKADFREWAGKQKSRYVLKEAALLFETGSFKELEFTIHVTAPKQLRMERIKQRDPHRSETQILQIMEKQWDDPKKNELSDFILYNDNSKLVIPQVLQIHKALQSGNP</sequence>
<comment type="function">
    <text evidence="5">Catalyzes the phosphorylation of the 3'-hydroxyl group of dephosphocoenzyme A to form coenzyme A.</text>
</comment>
<organism evidence="7 8">
    <name type="scientific">Cyclobacterium plantarum</name>
    <dbReference type="NCBI Taxonomy" id="2716263"/>
    <lineage>
        <taxon>Bacteria</taxon>
        <taxon>Pseudomonadati</taxon>
        <taxon>Bacteroidota</taxon>
        <taxon>Cytophagia</taxon>
        <taxon>Cytophagales</taxon>
        <taxon>Cyclobacteriaceae</taxon>
        <taxon>Cyclobacterium</taxon>
    </lineage>
</organism>
<comment type="pathway">
    <text evidence="5">Cofactor biosynthesis; coenzyme A biosynthesis; CoA from (R)-pantothenate: step 5/5.</text>
</comment>
<dbReference type="PROSITE" id="PS51219">
    <property type="entry name" value="DPCK"/>
    <property type="match status" value="1"/>
</dbReference>
<dbReference type="GO" id="GO:0004140">
    <property type="term" value="F:dephospho-CoA kinase activity"/>
    <property type="evidence" value="ECO:0007669"/>
    <property type="project" value="UniProtKB-EC"/>
</dbReference>
<keyword evidence="5" id="KW-0963">Cytoplasm</keyword>
<keyword evidence="3 5" id="KW-0067">ATP-binding</keyword>
<evidence type="ECO:0000313" key="8">
    <source>
        <dbReference type="Proteomes" id="UP000649799"/>
    </source>
</evidence>
<dbReference type="Pfam" id="PF01121">
    <property type="entry name" value="CoaE"/>
    <property type="match status" value="1"/>
</dbReference>
<feature type="binding site" evidence="5">
    <location>
        <begin position="16"/>
        <end position="21"/>
    </location>
    <ligand>
        <name>ATP</name>
        <dbReference type="ChEBI" id="CHEBI:30616"/>
    </ligand>
</feature>
<evidence type="ECO:0000256" key="6">
    <source>
        <dbReference type="NCBIfam" id="TIGR00152"/>
    </source>
</evidence>
<keyword evidence="2 5" id="KW-0547">Nucleotide-binding</keyword>
<protein>
    <recommendedName>
        <fullName evidence="5 6">Dephospho-CoA kinase</fullName>
        <ecNumber evidence="5 6">2.7.1.24</ecNumber>
    </recommendedName>
    <alternativeName>
        <fullName evidence="5">Dephosphocoenzyme A kinase</fullName>
    </alternativeName>
</protein>
<accession>A0ABX0HAZ5</accession>
<dbReference type="Proteomes" id="UP000649799">
    <property type="component" value="Unassembled WGS sequence"/>
</dbReference>
<comment type="subcellular location">
    <subcellularLocation>
        <location evidence="5">Cytoplasm</location>
    </subcellularLocation>
</comment>
<proteinExistence type="inferred from homology"/>
<dbReference type="PANTHER" id="PTHR10695:SF46">
    <property type="entry name" value="BIFUNCTIONAL COENZYME A SYNTHASE-RELATED"/>
    <property type="match status" value="1"/>
</dbReference>
<name>A0ABX0HAZ5_9BACT</name>
<dbReference type="RefSeq" id="WP_166150094.1">
    <property type="nucleotide sequence ID" value="NZ_JAANYN010000010.1"/>
</dbReference>
<dbReference type="CDD" id="cd02022">
    <property type="entry name" value="DPCK"/>
    <property type="match status" value="1"/>
</dbReference>
<evidence type="ECO:0000256" key="5">
    <source>
        <dbReference type="HAMAP-Rule" id="MF_00376"/>
    </source>
</evidence>
<dbReference type="SUPFAM" id="SSF52540">
    <property type="entry name" value="P-loop containing nucleoside triphosphate hydrolases"/>
    <property type="match status" value="1"/>
</dbReference>
<evidence type="ECO:0000256" key="3">
    <source>
        <dbReference type="ARBA" id="ARBA00022840"/>
    </source>
</evidence>
<gene>
    <name evidence="5 7" type="primary">coaE</name>
    <name evidence="7" type="ORF">G9Q97_19865</name>
</gene>
<comment type="similarity">
    <text evidence="1 5">Belongs to the CoaE family.</text>
</comment>
<dbReference type="EMBL" id="JAANYN010000010">
    <property type="protein sequence ID" value="NHE59070.1"/>
    <property type="molecule type" value="Genomic_DNA"/>
</dbReference>
<evidence type="ECO:0000313" key="7">
    <source>
        <dbReference type="EMBL" id="NHE59070.1"/>
    </source>
</evidence>
<evidence type="ECO:0000256" key="1">
    <source>
        <dbReference type="ARBA" id="ARBA00009018"/>
    </source>
</evidence>
<reference evidence="7 8" key="1">
    <citation type="submission" date="2020-03" db="EMBL/GenBank/DDBJ databases">
        <title>Cyclobacterium plantarum sp. nov., a marine bacterium isolated from a coastal-marine wetland.</title>
        <authorList>
            <person name="Sanchez-Porro C."/>
            <person name="Ventosa A."/>
            <person name="Amoozegar M."/>
        </authorList>
    </citation>
    <scope>NUCLEOTIDE SEQUENCE [LARGE SCALE GENOMIC DNA]</scope>
    <source>
        <strain evidence="7 8">GBPx2</strain>
    </source>
</reference>
<evidence type="ECO:0000256" key="2">
    <source>
        <dbReference type="ARBA" id="ARBA00022741"/>
    </source>
</evidence>
<dbReference type="InterPro" id="IPR001977">
    <property type="entry name" value="Depp_CoAkinase"/>
</dbReference>
<dbReference type="InterPro" id="IPR027417">
    <property type="entry name" value="P-loop_NTPase"/>
</dbReference>
<keyword evidence="5 7" id="KW-0808">Transferase</keyword>
<keyword evidence="4 5" id="KW-0173">Coenzyme A biosynthesis</keyword>
<dbReference type="NCBIfam" id="TIGR00152">
    <property type="entry name" value="dephospho-CoA kinase"/>
    <property type="match status" value="1"/>
</dbReference>